<evidence type="ECO:0000313" key="3">
    <source>
        <dbReference type="EMBL" id="KAK0388839.1"/>
    </source>
</evidence>
<feature type="region of interest" description="Disordered" evidence="2">
    <location>
        <begin position="452"/>
        <end position="516"/>
    </location>
</feature>
<evidence type="ECO:0000256" key="1">
    <source>
        <dbReference type="SAM" id="Coils"/>
    </source>
</evidence>
<organism evidence="3 4">
    <name type="scientific">Sarocladium strictum</name>
    <name type="common">Black bundle disease fungus</name>
    <name type="synonym">Acremonium strictum</name>
    <dbReference type="NCBI Taxonomy" id="5046"/>
    <lineage>
        <taxon>Eukaryota</taxon>
        <taxon>Fungi</taxon>
        <taxon>Dikarya</taxon>
        <taxon>Ascomycota</taxon>
        <taxon>Pezizomycotina</taxon>
        <taxon>Sordariomycetes</taxon>
        <taxon>Hypocreomycetidae</taxon>
        <taxon>Hypocreales</taxon>
        <taxon>Sarocladiaceae</taxon>
        <taxon>Sarocladium</taxon>
    </lineage>
</organism>
<feature type="compositionally biased region" description="Polar residues" evidence="2">
    <location>
        <begin position="161"/>
        <end position="178"/>
    </location>
</feature>
<accession>A0AA39GLW0</accession>
<evidence type="ECO:0000313" key="4">
    <source>
        <dbReference type="Proteomes" id="UP001175261"/>
    </source>
</evidence>
<name>A0AA39GLW0_SARSR</name>
<feature type="region of interest" description="Disordered" evidence="2">
    <location>
        <begin position="32"/>
        <end position="58"/>
    </location>
</feature>
<keyword evidence="4" id="KW-1185">Reference proteome</keyword>
<dbReference type="Proteomes" id="UP001175261">
    <property type="component" value="Unassembled WGS sequence"/>
</dbReference>
<feature type="compositionally biased region" description="Low complexity" evidence="2">
    <location>
        <begin position="654"/>
        <end position="669"/>
    </location>
</feature>
<evidence type="ECO:0000256" key="2">
    <source>
        <dbReference type="SAM" id="MobiDB-lite"/>
    </source>
</evidence>
<comment type="caution">
    <text evidence="3">The sequence shown here is derived from an EMBL/GenBank/DDBJ whole genome shotgun (WGS) entry which is preliminary data.</text>
</comment>
<dbReference type="AlphaFoldDB" id="A0AA39GLW0"/>
<gene>
    <name evidence="3" type="ORF">NLU13_5082</name>
</gene>
<feature type="coiled-coil region" evidence="1">
    <location>
        <begin position="79"/>
        <end position="106"/>
    </location>
</feature>
<proteinExistence type="predicted"/>
<reference evidence="3" key="1">
    <citation type="submission" date="2022-10" db="EMBL/GenBank/DDBJ databases">
        <title>Determination and structural analysis of whole genome sequence of Sarocladium strictum F4-1.</title>
        <authorList>
            <person name="Hu L."/>
            <person name="Jiang Y."/>
        </authorList>
    </citation>
    <scope>NUCLEOTIDE SEQUENCE</scope>
    <source>
        <strain evidence="3">F4-1</strain>
    </source>
</reference>
<feature type="region of interest" description="Disordered" evidence="2">
    <location>
        <begin position="159"/>
        <end position="206"/>
    </location>
</feature>
<dbReference type="EMBL" id="JAPDFR010000003">
    <property type="protein sequence ID" value="KAK0388839.1"/>
    <property type="molecule type" value="Genomic_DNA"/>
</dbReference>
<feature type="region of interest" description="Disordered" evidence="2">
    <location>
        <begin position="652"/>
        <end position="745"/>
    </location>
</feature>
<sequence>MQSPTRHDINDTMLRNFAEALTELAEVQENIVPEPDIVQEEEEYTSKRAEGKKQRDEALRAMNAAGDDDRASDHALAAYQKAHNELKALELKRAQDSSRRNELRETNSILRHSEDALLRRCIKYLVELNPAFEKTIQPSWIPLRTSHHLQDLHEKDLDVPTSANDQSHAHFPQQSRTSARPEPTVGDGSPIDEDPVWNDDCATSDLFSDHEPAEATEIPKVHRARSQTLAVARHLSPELSTAPIRSPVEAANVHGRDGRKRTLSGTDAEVFEEYKRQKPYWDEVQMLEEASMEKDPLYSPIMRAPRRKQGDAGKDDLILKKVLSNSLVATRSITMAELASSAYQHHIYKAGHDSFYIFRCDVCGAHFKGTGLVGAIGHLQRTKQHASLRKTEGLRSRIEKRDVIRYMGIQVLGCSHKVMEKHNAALDRQGDRYVVPNATSADLTERNAAYHPERPVILLPRHQEKNRPRLSSSPTDFRETSRSSAAGVALPSEDLGVASPVKSDIGQPQSSQRPHGVVPGQIYWAKEQPDARHYRPALALPYRNLREIGLLDWDVSPWVDRMRIRFTYDQSTGYFKEKSNRRNMKDPERVYPVLFLDASDGSPRPKVAYPQLSTMRNFERDEIQESHPVYTRLIQYLDEATLWFVGDEEGRGTVGESSSVGVSPTTPRTAGLPETISISSSSDDDDDMPTLEDVINSTPTKPPSGAPRRQSKGKGLEVQNPAVHASGSNANTQGNPAISTGQDYVFEPATLNEPAPTAIM</sequence>
<feature type="compositionally biased region" description="Basic and acidic residues" evidence="2">
    <location>
        <begin position="44"/>
        <end position="58"/>
    </location>
</feature>
<protein>
    <submittedName>
        <fullName evidence="3">Uncharacterized protein</fullName>
    </submittedName>
</protein>
<feature type="compositionally biased region" description="Polar residues" evidence="2">
    <location>
        <begin position="726"/>
        <end position="742"/>
    </location>
</feature>
<keyword evidence="1" id="KW-0175">Coiled coil</keyword>